<dbReference type="GO" id="GO:0000428">
    <property type="term" value="C:DNA-directed RNA polymerase complex"/>
    <property type="evidence" value="ECO:0007669"/>
    <property type="project" value="UniProtKB-KW"/>
</dbReference>
<dbReference type="GO" id="GO:0001216">
    <property type="term" value="F:DNA-binding transcription activator activity"/>
    <property type="evidence" value="ECO:0007669"/>
    <property type="project" value="InterPro"/>
</dbReference>
<dbReference type="PANTHER" id="PTHR32248">
    <property type="entry name" value="RNA POLYMERASE SIGMA-54 FACTOR"/>
    <property type="match status" value="1"/>
</dbReference>
<dbReference type="InterPro" id="IPR000394">
    <property type="entry name" value="RNA_pol_sigma_54"/>
</dbReference>
<evidence type="ECO:0000256" key="7">
    <source>
        <dbReference type="ARBA" id="ARBA00023125"/>
    </source>
</evidence>
<dbReference type="Proteomes" id="UP000187735">
    <property type="component" value="Chromosome"/>
</dbReference>
<dbReference type="PRINTS" id="PR00045">
    <property type="entry name" value="SIGMA54FCT"/>
</dbReference>
<keyword evidence="6" id="KW-0731">Sigma factor</keyword>
<dbReference type="GO" id="GO:0016987">
    <property type="term" value="F:sigma factor activity"/>
    <property type="evidence" value="ECO:0007669"/>
    <property type="project" value="UniProtKB-KW"/>
</dbReference>
<dbReference type="RefSeq" id="WP_077022916.1">
    <property type="nucleotide sequence ID" value="NZ_CP017641.1"/>
</dbReference>
<dbReference type="Pfam" id="PF04963">
    <property type="entry name" value="Sigma54_CBD"/>
    <property type="match status" value="1"/>
</dbReference>
<dbReference type="InterPro" id="IPR007634">
    <property type="entry name" value="RNA_pol_sigma_54_DNA-bd"/>
</dbReference>
<evidence type="ECO:0000256" key="1">
    <source>
        <dbReference type="ARBA" id="ARBA00008798"/>
    </source>
</evidence>
<evidence type="ECO:0000256" key="5">
    <source>
        <dbReference type="ARBA" id="ARBA00023015"/>
    </source>
</evidence>
<dbReference type="GO" id="GO:0006352">
    <property type="term" value="P:DNA-templated transcription initiation"/>
    <property type="evidence" value="ECO:0007669"/>
    <property type="project" value="InterPro"/>
</dbReference>
<dbReference type="KEGG" id="fmr:Fuma_00693"/>
<dbReference type="Pfam" id="PF04552">
    <property type="entry name" value="Sigma54_DBD"/>
    <property type="match status" value="1"/>
</dbReference>
<dbReference type="GO" id="GO:0003677">
    <property type="term" value="F:DNA binding"/>
    <property type="evidence" value="ECO:0007669"/>
    <property type="project" value="UniProtKB-KW"/>
</dbReference>
<dbReference type="Gene3D" id="1.10.10.1330">
    <property type="entry name" value="RNA polymerase sigma-54 factor, core-binding domain"/>
    <property type="match status" value="1"/>
</dbReference>
<evidence type="ECO:0000256" key="2">
    <source>
        <dbReference type="ARBA" id="ARBA00022478"/>
    </source>
</evidence>
<proteinExistence type="inferred from homology"/>
<gene>
    <name evidence="12" type="primary">rpoN</name>
    <name evidence="12" type="ORF">Fuma_00693</name>
</gene>
<keyword evidence="8" id="KW-0804">Transcription</keyword>
<comment type="similarity">
    <text evidence="1">Belongs to the sigma-54 factor family.</text>
</comment>
<dbReference type="OrthoDB" id="9814402at2"/>
<dbReference type="PROSITE" id="PS50044">
    <property type="entry name" value="SIGMA54_3"/>
    <property type="match status" value="1"/>
</dbReference>
<dbReference type="Pfam" id="PF00309">
    <property type="entry name" value="Sigma54_AID"/>
    <property type="match status" value="1"/>
</dbReference>
<feature type="region of interest" description="Disordered" evidence="9">
    <location>
        <begin position="53"/>
        <end position="99"/>
    </location>
</feature>
<evidence type="ECO:0000256" key="8">
    <source>
        <dbReference type="ARBA" id="ARBA00023163"/>
    </source>
</evidence>
<reference evidence="12 13" key="1">
    <citation type="journal article" date="2016" name="Front. Microbiol.">
        <title>Fuerstia marisgermanicae gen. nov., sp. nov., an Unusual Member of the Phylum Planctomycetes from the German Wadden Sea.</title>
        <authorList>
            <person name="Kohn T."/>
            <person name="Heuer A."/>
            <person name="Jogler M."/>
            <person name="Vollmers J."/>
            <person name="Boedeker C."/>
            <person name="Bunk B."/>
            <person name="Rast P."/>
            <person name="Borchert D."/>
            <person name="Glockner I."/>
            <person name="Freese H.M."/>
            <person name="Klenk H.P."/>
            <person name="Overmann J."/>
            <person name="Kaster A.K."/>
            <person name="Rohde M."/>
            <person name="Wiegand S."/>
            <person name="Jogler C."/>
        </authorList>
    </citation>
    <scope>NUCLEOTIDE SEQUENCE [LARGE SCALE GENOMIC DNA]</scope>
    <source>
        <strain evidence="12 13">NH11</strain>
    </source>
</reference>
<dbReference type="PANTHER" id="PTHR32248:SF4">
    <property type="entry name" value="RNA POLYMERASE SIGMA-54 FACTOR"/>
    <property type="match status" value="1"/>
</dbReference>
<dbReference type="PROSITE" id="PS00718">
    <property type="entry name" value="SIGMA54_2"/>
    <property type="match status" value="1"/>
</dbReference>
<keyword evidence="13" id="KW-1185">Reference proteome</keyword>
<dbReference type="InterPro" id="IPR007046">
    <property type="entry name" value="RNA_pol_sigma_54_core-bd"/>
</dbReference>
<feature type="compositionally biased region" description="Basic and acidic residues" evidence="9">
    <location>
        <begin position="53"/>
        <end position="88"/>
    </location>
</feature>
<evidence type="ECO:0000259" key="11">
    <source>
        <dbReference type="Pfam" id="PF04963"/>
    </source>
</evidence>
<dbReference type="AlphaFoldDB" id="A0A1P8WAK4"/>
<evidence type="ECO:0000313" key="12">
    <source>
        <dbReference type="EMBL" id="APZ91107.1"/>
    </source>
</evidence>
<evidence type="ECO:0000256" key="3">
    <source>
        <dbReference type="ARBA" id="ARBA00022679"/>
    </source>
</evidence>
<dbReference type="PIRSF" id="PIRSF000774">
    <property type="entry name" value="RpoN"/>
    <property type="match status" value="1"/>
</dbReference>
<evidence type="ECO:0000256" key="9">
    <source>
        <dbReference type="SAM" id="MobiDB-lite"/>
    </source>
</evidence>
<dbReference type="EMBL" id="CP017641">
    <property type="protein sequence ID" value="APZ91107.1"/>
    <property type="molecule type" value="Genomic_DNA"/>
</dbReference>
<evidence type="ECO:0000259" key="10">
    <source>
        <dbReference type="Pfam" id="PF04552"/>
    </source>
</evidence>
<organism evidence="12 13">
    <name type="scientific">Fuerstiella marisgermanici</name>
    <dbReference type="NCBI Taxonomy" id="1891926"/>
    <lineage>
        <taxon>Bacteria</taxon>
        <taxon>Pseudomonadati</taxon>
        <taxon>Planctomycetota</taxon>
        <taxon>Planctomycetia</taxon>
        <taxon>Planctomycetales</taxon>
        <taxon>Planctomycetaceae</taxon>
        <taxon>Fuerstiella</taxon>
    </lineage>
</organism>
<sequence length="504" mass="58190">MHLNISQQMKMSQQMKLAPRMIQSMEILQLNMMALNERIEQELVENVTLDLVDKDRDNPSDAPDEVIKSDDPKEARELEKDVEQRELVAEGEGNNESDFERLLEISSEWPEDNVGFGGAAPSANQISDSSDRQHDAMANMTARPQSLHEYLLEQFAFNSIDDTLRQFGEYLIQHLDHNGRVQSLLPEICQQFNRVYDQHVTNEQAEEVLQMIQQLDPPGVGARDHSEMLLLQITDNMPFHEVMRVLVRDHLEDIAYNRLPVIQKATGYSLDMIKVGIEQVQTLNPYPGRGFEQRPVQRVTPDLALERDDKGAYVVRLLDEYVPELRISPRYIKMLKNHPTPETREWIKKKIESARWLIESIEQRYSTVKKVAQEIIDHQTEFLDKGPEHIAPLKMQQIADRVGVHVTTVSRAVDEKWIQTPRGLFPLKRFFGGGTQTSDGEEVAWDTIRIKLQELIDEEDKSKPLSDDALVEALAKHGLKLARRTITKYRKQMGIPSSRQRREY</sequence>
<dbReference type="InterPro" id="IPR038709">
    <property type="entry name" value="RpoN_core-bd_sf"/>
</dbReference>
<feature type="domain" description="RNA polymerase sigma factor 54 core-binding" evidence="11">
    <location>
        <begin position="137"/>
        <end position="331"/>
    </location>
</feature>
<name>A0A1P8WAK4_9PLAN</name>
<dbReference type="GO" id="GO:0016779">
    <property type="term" value="F:nucleotidyltransferase activity"/>
    <property type="evidence" value="ECO:0007669"/>
    <property type="project" value="UniProtKB-KW"/>
</dbReference>
<dbReference type="Gene3D" id="1.10.10.60">
    <property type="entry name" value="Homeodomain-like"/>
    <property type="match status" value="1"/>
</dbReference>
<keyword evidence="5" id="KW-0805">Transcription regulation</keyword>
<accession>A0A1P8WAK4</accession>
<dbReference type="NCBIfam" id="TIGR02395">
    <property type="entry name" value="rpoN_sigma"/>
    <property type="match status" value="1"/>
</dbReference>
<keyword evidence="3" id="KW-0808">Transferase</keyword>
<dbReference type="STRING" id="1891926.Fuma_00693"/>
<keyword evidence="4" id="KW-0548">Nucleotidyltransferase</keyword>
<evidence type="ECO:0000256" key="6">
    <source>
        <dbReference type="ARBA" id="ARBA00023082"/>
    </source>
</evidence>
<evidence type="ECO:0000256" key="4">
    <source>
        <dbReference type="ARBA" id="ARBA00022695"/>
    </source>
</evidence>
<protein>
    <submittedName>
        <fullName evidence="12">RNA polymerase sigma-54 factor 2</fullName>
    </submittedName>
</protein>
<feature type="domain" description="RNA polymerase sigma factor 54 DNA-binding" evidence="10">
    <location>
        <begin position="345"/>
        <end position="502"/>
    </location>
</feature>
<keyword evidence="2" id="KW-0240">DNA-directed RNA polymerase</keyword>
<evidence type="ECO:0000313" key="13">
    <source>
        <dbReference type="Proteomes" id="UP000187735"/>
    </source>
</evidence>
<keyword evidence="7" id="KW-0238">DNA-binding</keyword>